<dbReference type="CDD" id="cd03392">
    <property type="entry name" value="PAP2_like_2"/>
    <property type="match status" value="1"/>
</dbReference>
<dbReference type="Pfam" id="PF01569">
    <property type="entry name" value="PAP2"/>
    <property type="match status" value="1"/>
</dbReference>
<dbReference type="Proteomes" id="UP000626220">
    <property type="component" value="Unassembled WGS sequence"/>
</dbReference>
<proteinExistence type="predicted"/>
<feature type="transmembrane region" description="Helical" evidence="1">
    <location>
        <begin position="16"/>
        <end position="37"/>
    </location>
</feature>
<gene>
    <name evidence="3" type="ORF">GCM10017056_27930</name>
</gene>
<comment type="caution">
    <text evidence="3">The sequence shown here is derived from an EMBL/GenBank/DDBJ whole genome shotgun (WGS) entry which is preliminary data.</text>
</comment>
<keyword evidence="1" id="KW-0812">Transmembrane</keyword>
<evidence type="ECO:0000259" key="2">
    <source>
        <dbReference type="SMART" id="SM00014"/>
    </source>
</evidence>
<dbReference type="InterPro" id="IPR000326">
    <property type="entry name" value="PAP2/HPO"/>
</dbReference>
<evidence type="ECO:0000313" key="4">
    <source>
        <dbReference type="Proteomes" id="UP000626220"/>
    </source>
</evidence>
<dbReference type="RefSeq" id="WP_189680708.1">
    <property type="nucleotide sequence ID" value="NZ_BNCJ01000007.1"/>
</dbReference>
<evidence type="ECO:0000256" key="1">
    <source>
        <dbReference type="SAM" id="Phobius"/>
    </source>
</evidence>
<dbReference type="SMART" id="SM00014">
    <property type="entry name" value="acidPPc"/>
    <property type="match status" value="1"/>
</dbReference>
<dbReference type="InterPro" id="IPR036938">
    <property type="entry name" value="PAP2/HPO_sf"/>
</dbReference>
<keyword evidence="1" id="KW-0472">Membrane</keyword>
<dbReference type="AlphaFoldDB" id="A0A8J3GZ93"/>
<name>A0A8J3GZ93_9RHOB</name>
<feature type="transmembrane region" description="Helical" evidence="1">
    <location>
        <begin position="77"/>
        <end position="99"/>
    </location>
</feature>
<dbReference type="Gene3D" id="1.20.144.10">
    <property type="entry name" value="Phosphatidic acid phosphatase type 2/haloperoxidase"/>
    <property type="match status" value="1"/>
</dbReference>
<feature type="transmembrane region" description="Helical" evidence="1">
    <location>
        <begin position="147"/>
        <end position="165"/>
    </location>
</feature>
<feature type="domain" description="Phosphatidic acid phosphatase type 2/haloperoxidase" evidence="2">
    <location>
        <begin position="105"/>
        <end position="219"/>
    </location>
</feature>
<feature type="transmembrane region" description="Helical" evidence="1">
    <location>
        <begin position="204"/>
        <end position="225"/>
    </location>
</feature>
<dbReference type="PANTHER" id="PTHR14969:SF13">
    <property type="entry name" value="AT30094P"/>
    <property type="match status" value="1"/>
</dbReference>
<keyword evidence="1" id="KW-1133">Transmembrane helix</keyword>
<protein>
    <submittedName>
        <fullName evidence="3">Phosphatase PAP2 family protein</fullName>
    </submittedName>
</protein>
<feature type="transmembrane region" description="Helical" evidence="1">
    <location>
        <begin position="177"/>
        <end position="198"/>
    </location>
</feature>
<dbReference type="PANTHER" id="PTHR14969">
    <property type="entry name" value="SPHINGOSINE-1-PHOSPHATE PHOSPHOHYDROLASE"/>
    <property type="match status" value="1"/>
</dbReference>
<keyword evidence="4" id="KW-1185">Reference proteome</keyword>
<organism evidence="3 4">
    <name type="scientific">Seohaeicola zhoushanensis</name>
    <dbReference type="NCBI Taxonomy" id="1569283"/>
    <lineage>
        <taxon>Bacteria</taxon>
        <taxon>Pseudomonadati</taxon>
        <taxon>Pseudomonadota</taxon>
        <taxon>Alphaproteobacteria</taxon>
        <taxon>Rhodobacterales</taxon>
        <taxon>Roseobacteraceae</taxon>
        <taxon>Seohaeicola</taxon>
    </lineage>
</organism>
<feature type="transmembrane region" description="Helical" evidence="1">
    <location>
        <begin position="106"/>
        <end position="127"/>
    </location>
</feature>
<dbReference type="EMBL" id="BNCJ01000007">
    <property type="protein sequence ID" value="GHF54827.1"/>
    <property type="molecule type" value="Genomic_DNA"/>
</dbReference>
<dbReference type="SUPFAM" id="SSF48317">
    <property type="entry name" value="Acid phosphatase/Vanadium-dependent haloperoxidase"/>
    <property type="match status" value="1"/>
</dbReference>
<reference evidence="3" key="1">
    <citation type="journal article" date="2014" name="Int. J. Syst. Evol. Microbiol.">
        <title>Complete genome sequence of Corynebacterium casei LMG S-19264T (=DSM 44701T), isolated from a smear-ripened cheese.</title>
        <authorList>
            <consortium name="US DOE Joint Genome Institute (JGI-PGF)"/>
            <person name="Walter F."/>
            <person name="Albersmeier A."/>
            <person name="Kalinowski J."/>
            <person name="Ruckert C."/>
        </authorList>
    </citation>
    <scope>NUCLEOTIDE SEQUENCE</scope>
    <source>
        <strain evidence="3">KCTC 42650</strain>
    </source>
</reference>
<evidence type="ECO:0000313" key="3">
    <source>
        <dbReference type="EMBL" id="GHF54827.1"/>
    </source>
</evidence>
<sequence length="239" mass="25547">MKLNHTLRDLTRRVEAVTLVAFLAAAGGLWAFGGLAAEMMEGDLHAFDERLLMALRTPGDPADPIGGRAVEQAMRDLTALGGVTVLTLITLSVLCFLLLRGRRASALFLAVAVVGGQLLSNLAKLGFSRPRPDLVPHGVEVSTASFPSGHSLMAAVTYLTLAVMLARIEPRWRLRVFLIGVAAVLSVLVGISRVYLGVHWPSDVLAGWSLGAAWALMVWLVARFLDRRGQLDSSAGNGD</sequence>
<accession>A0A8J3GZ93</accession>
<reference evidence="3" key="2">
    <citation type="submission" date="2020-09" db="EMBL/GenBank/DDBJ databases">
        <authorList>
            <person name="Sun Q."/>
            <person name="Kim S."/>
        </authorList>
    </citation>
    <scope>NUCLEOTIDE SEQUENCE</scope>
    <source>
        <strain evidence="3">KCTC 42650</strain>
    </source>
</reference>